<evidence type="ECO:0000256" key="2">
    <source>
        <dbReference type="ARBA" id="ARBA00022857"/>
    </source>
</evidence>
<dbReference type="InterPro" id="IPR023210">
    <property type="entry name" value="NADP_OxRdtase_dom"/>
</dbReference>
<feature type="domain" description="NADP-dependent oxidoreductase" evidence="5">
    <location>
        <begin position="4"/>
        <end position="254"/>
    </location>
</feature>
<evidence type="ECO:0000256" key="3">
    <source>
        <dbReference type="ARBA" id="ARBA00023002"/>
    </source>
</evidence>
<dbReference type="InterPro" id="IPR018170">
    <property type="entry name" value="Aldo/ket_reductase_CS"/>
</dbReference>
<evidence type="ECO:0000256" key="1">
    <source>
        <dbReference type="ARBA" id="ARBA00007905"/>
    </source>
</evidence>
<evidence type="ECO:0000313" key="6">
    <source>
        <dbReference type="EMBL" id="CAK0816550.1"/>
    </source>
</evidence>
<dbReference type="Gene3D" id="3.20.20.100">
    <property type="entry name" value="NADP-dependent oxidoreductase domain"/>
    <property type="match status" value="1"/>
</dbReference>
<dbReference type="PROSITE" id="PS00798">
    <property type="entry name" value="ALDOKETO_REDUCTASE_1"/>
    <property type="match status" value="1"/>
</dbReference>
<reference evidence="6" key="1">
    <citation type="submission" date="2023-10" db="EMBL/GenBank/DDBJ databases">
        <authorList>
            <person name="Chen Y."/>
            <person name="Shah S."/>
            <person name="Dougan E. K."/>
            <person name="Thang M."/>
            <person name="Chan C."/>
        </authorList>
    </citation>
    <scope>NUCLEOTIDE SEQUENCE [LARGE SCALE GENOMIC DNA]</scope>
</reference>
<accession>A0ABN9RD54</accession>
<gene>
    <name evidence="6" type="ORF">PCOR1329_LOCUS19484</name>
</gene>
<dbReference type="PANTHER" id="PTHR43827">
    <property type="entry name" value="2,5-DIKETO-D-GLUCONIC ACID REDUCTASE"/>
    <property type="match status" value="1"/>
</dbReference>
<dbReference type="PIRSF" id="PIRSF000097">
    <property type="entry name" value="AKR"/>
    <property type="match status" value="1"/>
</dbReference>
<organism evidence="6 7">
    <name type="scientific">Prorocentrum cordatum</name>
    <dbReference type="NCBI Taxonomy" id="2364126"/>
    <lineage>
        <taxon>Eukaryota</taxon>
        <taxon>Sar</taxon>
        <taxon>Alveolata</taxon>
        <taxon>Dinophyceae</taxon>
        <taxon>Prorocentrales</taxon>
        <taxon>Prorocentraceae</taxon>
        <taxon>Prorocentrum</taxon>
    </lineage>
</organism>
<dbReference type="Pfam" id="PF00248">
    <property type="entry name" value="Aldo_ket_red"/>
    <property type="match status" value="1"/>
</dbReference>
<dbReference type="SUPFAM" id="SSF51430">
    <property type="entry name" value="NAD(P)-linked oxidoreductase"/>
    <property type="match status" value="1"/>
</dbReference>
<dbReference type="InterPro" id="IPR020471">
    <property type="entry name" value="AKR"/>
</dbReference>
<dbReference type="EMBL" id="CAUYUJ010006224">
    <property type="protein sequence ID" value="CAK0816550.1"/>
    <property type="molecule type" value="Genomic_DNA"/>
</dbReference>
<feature type="compositionally biased region" description="Polar residues" evidence="4">
    <location>
        <begin position="253"/>
        <end position="264"/>
    </location>
</feature>
<proteinExistence type="inferred from homology"/>
<comment type="caution">
    <text evidence="6">The sequence shown here is derived from an EMBL/GenBank/DDBJ whole genome shotgun (WGS) entry which is preliminary data.</text>
</comment>
<keyword evidence="2" id="KW-0521">NADP</keyword>
<dbReference type="Proteomes" id="UP001189429">
    <property type="component" value="Unassembled WGS sequence"/>
</dbReference>
<sequence length="282" mass="30140">MPLIGLGTWLYNDTVAGAAVSAALGLGYRAVDTAAVYKNQRGIGEVLAKFSRDEFFVTSKIPGGLNASASVSALDACLSDLQLDYVDLMLLHWPAQTLAAVQEQWLALEEWAKSGKARAIGISHYCKAQMEAVLKVATLPIAVNQNQYHVGMGHDTQPRLHDKTFAESHGILYEAYSSLCGPCPEPHNTELITGPLVTSIGRVHNKSGSQVALRWVVQQGIPVIPKSASPKHLQSNFDIFDFELTDAEMATLSAATSPPETGTPQAPDDAQDCSAEGSPVVV</sequence>
<evidence type="ECO:0000256" key="4">
    <source>
        <dbReference type="SAM" id="MobiDB-lite"/>
    </source>
</evidence>
<dbReference type="CDD" id="cd19071">
    <property type="entry name" value="AKR_AKR1-5-like"/>
    <property type="match status" value="1"/>
</dbReference>
<comment type="similarity">
    <text evidence="1">Belongs to the aldo/keto reductase family.</text>
</comment>
<feature type="region of interest" description="Disordered" evidence="4">
    <location>
        <begin position="253"/>
        <end position="282"/>
    </location>
</feature>
<dbReference type="PANTHER" id="PTHR43827:SF3">
    <property type="entry name" value="NADP-DEPENDENT OXIDOREDUCTASE DOMAIN-CONTAINING PROTEIN"/>
    <property type="match status" value="1"/>
</dbReference>
<protein>
    <recommendedName>
        <fullName evidence="5">NADP-dependent oxidoreductase domain-containing protein</fullName>
    </recommendedName>
</protein>
<evidence type="ECO:0000259" key="5">
    <source>
        <dbReference type="Pfam" id="PF00248"/>
    </source>
</evidence>
<keyword evidence="3" id="KW-0560">Oxidoreductase</keyword>
<keyword evidence="7" id="KW-1185">Reference proteome</keyword>
<dbReference type="PRINTS" id="PR00069">
    <property type="entry name" value="ALDKETRDTASE"/>
</dbReference>
<name>A0ABN9RD54_9DINO</name>
<dbReference type="InterPro" id="IPR036812">
    <property type="entry name" value="NAD(P)_OxRdtase_dom_sf"/>
</dbReference>
<evidence type="ECO:0000313" key="7">
    <source>
        <dbReference type="Proteomes" id="UP001189429"/>
    </source>
</evidence>